<dbReference type="PROSITE" id="PS51257">
    <property type="entry name" value="PROKAR_LIPOPROTEIN"/>
    <property type="match status" value="1"/>
</dbReference>
<protein>
    <recommendedName>
        <fullName evidence="3">Calx-beta domain-containing protein</fullName>
    </recommendedName>
</protein>
<evidence type="ECO:0000313" key="1">
    <source>
        <dbReference type="EMBL" id="UZH54266.1"/>
    </source>
</evidence>
<organism evidence="1 2">
    <name type="scientific">Salinimicrobium tongyeongense</name>
    <dbReference type="NCBI Taxonomy" id="2809707"/>
    <lineage>
        <taxon>Bacteria</taxon>
        <taxon>Pseudomonadati</taxon>
        <taxon>Bacteroidota</taxon>
        <taxon>Flavobacteriia</taxon>
        <taxon>Flavobacteriales</taxon>
        <taxon>Flavobacteriaceae</taxon>
        <taxon>Salinimicrobium</taxon>
    </lineage>
</organism>
<evidence type="ECO:0000313" key="2">
    <source>
        <dbReference type="Proteomes" id="UP001163981"/>
    </source>
</evidence>
<evidence type="ECO:0008006" key="3">
    <source>
        <dbReference type="Google" id="ProtNLM"/>
    </source>
</evidence>
<keyword evidence="2" id="KW-1185">Reference proteome</keyword>
<dbReference type="Proteomes" id="UP001163981">
    <property type="component" value="Chromosome"/>
</dbReference>
<sequence length="302" mass="32557">MKNKIFKLSTLVLLAVAFVGCEEDPLIYDVNNGQTLAEFSSSSGSIPVAEEGGSTTVEVAVSTRSSSDRSIEVEIDEENTTATPDQYEISNLVIPANSFVGTITITADFDAIPETGSSVLALDLVGIEGSDASITLGEYEVEMFRWCTTTLDEYVGTWSGPGSWSEHYGYQTEVETFLNDNGELMMTGLAHQWLEGPEFWGEQIIDSAPVKVDVNLETGELSIAEQYHVTTLYDGDEYEYTVSATGAVLNSCEKVLQIFPVLKVGGDVINPAAYGGVKFKETITLDTVESNDPGEGDGSSEE</sequence>
<accession>A0ABY6NNJ4</accession>
<name>A0ABY6NNJ4_9FLAO</name>
<reference evidence="1" key="1">
    <citation type="submission" date="2021-02" db="EMBL/GenBank/DDBJ databases">
        <title>Salinimicrobium sp. nov. isolated from seawater in Tongyeong, Republic of Korea.</title>
        <authorList>
            <person name="Lee S.-J."/>
        </authorList>
    </citation>
    <scope>NUCLEOTIDE SEQUENCE</scope>
    <source>
        <strain evidence="1">HN-2-9-2</strain>
    </source>
</reference>
<dbReference type="RefSeq" id="WP_265162583.1">
    <property type="nucleotide sequence ID" value="NZ_CP069620.1"/>
</dbReference>
<gene>
    <name evidence="1" type="ORF">JRG66_09680</name>
</gene>
<proteinExistence type="predicted"/>
<dbReference type="EMBL" id="CP069620">
    <property type="protein sequence ID" value="UZH54266.1"/>
    <property type="molecule type" value="Genomic_DNA"/>
</dbReference>